<evidence type="ECO:0000313" key="3">
    <source>
        <dbReference type="Proteomes" id="UP001597506"/>
    </source>
</evidence>
<evidence type="ECO:0008006" key="4">
    <source>
        <dbReference type="Google" id="ProtNLM"/>
    </source>
</evidence>
<protein>
    <recommendedName>
        <fullName evidence="4">Polyhydroxyalkanoic acid synthase, PhaR subunit</fullName>
    </recommendedName>
</protein>
<feature type="coiled-coil region" evidence="1">
    <location>
        <begin position="115"/>
        <end position="142"/>
    </location>
</feature>
<proteinExistence type="predicted"/>
<keyword evidence="1" id="KW-0175">Coiled coil</keyword>
<organism evidence="2 3">
    <name type="scientific">Bacillus seohaeanensis</name>
    <dbReference type="NCBI Taxonomy" id="284580"/>
    <lineage>
        <taxon>Bacteria</taxon>
        <taxon>Bacillati</taxon>
        <taxon>Bacillota</taxon>
        <taxon>Bacilli</taxon>
        <taxon>Bacillales</taxon>
        <taxon>Bacillaceae</taxon>
        <taxon>Bacillus</taxon>
    </lineage>
</organism>
<dbReference type="RefSeq" id="WP_377932679.1">
    <property type="nucleotide sequence ID" value="NZ_JBHUMF010000008.1"/>
</dbReference>
<dbReference type="Proteomes" id="UP001597506">
    <property type="component" value="Unassembled WGS sequence"/>
</dbReference>
<name>A0ABW5RNT2_9BACI</name>
<evidence type="ECO:0000313" key="2">
    <source>
        <dbReference type="EMBL" id="MFD2679771.1"/>
    </source>
</evidence>
<keyword evidence="3" id="KW-1185">Reference proteome</keyword>
<accession>A0ABW5RNT2</accession>
<evidence type="ECO:0000256" key="1">
    <source>
        <dbReference type="SAM" id="Coils"/>
    </source>
</evidence>
<reference evidence="3" key="1">
    <citation type="journal article" date="2019" name="Int. J. Syst. Evol. Microbiol.">
        <title>The Global Catalogue of Microorganisms (GCM) 10K type strain sequencing project: providing services to taxonomists for standard genome sequencing and annotation.</title>
        <authorList>
            <consortium name="The Broad Institute Genomics Platform"/>
            <consortium name="The Broad Institute Genome Sequencing Center for Infectious Disease"/>
            <person name="Wu L."/>
            <person name="Ma J."/>
        </authorList>
    </citation>
    <scope>NUCLEOTIDE SEQUENCE [LARGE SCALE GENOMIC DNA]</scope>
    <source>
        <strain evidence="3">KCTC 3913</strain>
    </source>
</reference>
<dbReference type="EMBL" id="JBHUMF010000008">
    <property type="protein sequence ID" value="MFD2679771.1"/>
    <property type="molecule type" value="Genomic_DNA"/>
</dbReference>
<sequence>MPCKDNESYHAYKKWEEEWNEYLRGLANCHRFVVLVEEVLDIHLERVQNMRVIGQKWLNQMEYPNKDEVAHIAKRTIVQEDKLDHLDDLVYMIGKNWSLTMKSITTLKGVMDEMRLVLEEQLKNKKTGLDQLKEELDEVKSLFL</sequence>
<comment type="caution">
    <text evidence="2">The sequence shown here is derived from an EMBL/GenBank/DDBJ whole genome shotgun (WGS) entry which is preliminary data.</text>
</comment>
<gene>
    <name evidence="2" type="ORF">ACFSUL_03290</name>
</gene>